<reference evidence="2" key="1">
    <citation type="submission" date="2020-04" db="EMBL/GenBank/DDBJ databases">
        <title>Genome Assembly and Annotation of Botryosphaeria dothidea sdau 11-99, a Latent Pathogen of Apple Fruit Ring Rot in China.</title>
        <authorList>
            <person name="Yu C."/>
            <person name="Diao Y."/>
            <person name="Lu Q."/>
            <person name="Zhao J."/>
            <person name="Cui S."/>
            <person name="Peng C."/>
            <person name="He B."/>
            <person name="Liu H."/>
        </authorList>
    </citation>
    <scope>NUCLEOTIDE SEQUENCE [LARGE SCALE GENOMIC DNA]</scope>
    <source>
        <strain evidence="2">Sdau11-99</strain>
    </source>
</reference>
<protein>
    <submittedName>
        <fullName evidence="2">Uncharacterized protein</fullName>
    </submittedName>
</protein>
<evidence type="ECO:0000256" key="1">
    <source>
        <dbReference type="SAM" id="MobiDB-lite"/>
    </source>
</evidence>
<dbReference type="EMBL" id="WWBZ02000073">
    <property type="protein sequence ID" value="KAF4302178.1"/>
    <property type="molecule type" value="Genomic_DNA"/>
</dbReference>
<name>A0A8H4IN32_9PEZI</name>
<dbReference type="OrthoDB" id="3920481at2759"/>
<evidence type="ECO:0000313" key="2">
    <source>
        <dbReference type="EMBL" id="KAF4302178.1"/>
    </source>
</evidence>
<keyword evidence="3" id="KW-1185">Reference proteome</keyword>
<evidence type="ECO:0000313" key="3">
    <source>
        <dbReference type="Proteomes" id="UP000572817"/>
    </source>
</evidence>
<dbReference type="Proteomes" id="UP000572817">
    <property type="component" value="Unassembled WGS sequence"/>
</dbReference>
<feature type="region of interest" description="Disordered" evidence="1">
    <location>
        <begin position="122"/>
        <end position="163"/>
    </location>
</feature>
<dbReference type="AlphaFoldDB" id="A0A8H4IN32"/>
<gene>
    <name evidence="2" type="ORF">GTA08_BOTSDO09714</name>
</gene>
<organism evidence="2 3">
    <name type="scientific">Botryosphaeria dothidea</name>
    <dbReference type="NCBI Taxonomy" id="55169"/>
    <lineage>
        <taxon>Eukaryota</taxon>
        <taxon>Fungi</taxon>
        <taxon>Dikarya</taxon>
        <taxon>Ascomycota</taxon>
        <taxon>Pezizomycotina</taxon>
        <taxon>Dothideomycetes</taxon>
        <taxon>Dothideomycetes incertae sedis</taxon>
        <taxon>Botryosphaeriales</taxon>
        <taxon>Botryosphaeriaceae</taxon>
        <taxon>Botryosphaeria</taxon>
    </lineage>
</organism>
<accession>A0A8H4IN32</accession>
<sequence>MNFVHPLQHAITFAHGHCQALAHTHSMHSSSVTPEASTSNAVCYFSFIPPSHQNTSDYASHFSAETPSPGLYSDDLSVRTPSEPSNPLLAARLPPASIHLNSAAMDASKILQLQTAAAYSYQSRPQPQPVQDVLDLSPISSRSGSDASSNSSSSRTSVSGDSPTAQFIRCSRCHRTDTAGSKNMVGYGINSYYCVRCADIVGYSHG</sequence>
<feature type="compositionally biased region" description="Low complexity" evidence="1">
    <location>
        <begin position="137"/>
        <end position="163"/>
    </location>
</feature>
<proteinExistence type="predicted"/>
<comment type="caution">
    <text evidence="2">The sequence shown here is derived from an EMBL/GenBank/DDBJ whole genome shotgun (WGS) entry which is preliminary data.</text>
</comment>